<proteinExistence type="predicted"/>
<dbReference type="Proteomes" id="UP001138661">
    <property type="component" value="Unassembled WGS sequence"/>
</dbReference>
<keyword evidence="4" id="KW-1185">Reference proteome</keyword>
<feature type="transmembrane region" description="Helical" evidence="1">
    <location>
        <begin position="21"/>
        <end position="42"/>
    </location>
</feature>
<feature type="transmembrane region" description="Helical" evidence="1">
    <location>
        <begin position="136"/>
        <end position="159"/>
    </location>
</feature>
<feature type="transmembrane region" description="Helical" evidence="1">
    <location>
        <begin position="242"/>
        <end position="263"/>
    </location>
</feature>
<dbReference type="RefSeq" id="WP_219503925.1">
    <property type="nucleotide sequence ID" value="NZ_JAHXDN010000004.1"/>
</dbReference>
<name>A0A9X1FWH9_9RHOB</name>
<evidence type="ECO:0000259" key="2">
    <source>
        <dbReference type="Pfam" id="PF00111"/>
    </source>
</evidence>
<protein>
    <submittedName>
        <fullName evidence="3">(2Fe-2S)-binding protein</fullName>
    </submittedName>
</protein>
<dbReference type="CDD" id="cd00207">
    <property type="entry name" value="fer2"/>
    <property type="match status" value="1"/>
</dbReference>
<gene>
    <name evidence="3" type="ORF">KX928_14330</name>
</gene>
<feature type="transmembrane region" description="Helical" evidence="1">
    <location>
        <begin position="62"/>
        <end position="81"/>
    </location>
</feature>
<dbReference type="GO" id="GO:0051536">
    <property type="term" value="F:iron-sulfur cluster binding"/>
    <property type="evidence" value="ECO:0007669"/>
    <property type="project" value="InterPro"/>
</dbReference>
<comment type="caution">
    <text evidence="3">The sequence shown here is derived from an EMBL/GenBank/DDBJ whole genome shotgun (WGS) entry which is preliminary data.</text>
</comment>
<dbReference type="Pfam" id="PF00111">
    <property type="entry name" value="Fer2"/>
    <property type="match status" value="1"/>
</dbReference>
<accession>A0A9X1FWH9</accession>
<keyword evidence="1" id="KW-0812">Transmembrane</keyword>
<keyword evidence="1" id="KW-1133">Transmembrane helix</keyword>
<sequence length="386" mass="41528">MDRSLASVAGLALRTTRIVSGLFLLFFVTSHLLNLSLGVISIEAMDAARPYLSTIWSRQPLASLLLLSLLVHFLLGLWAIYRRPTLRTNAQDVVQLLSGVAVIPLLAVHAVGVATLKIDGIPFGYAQAIKFFWLGAPQIGLLQVIMLSVVWVHGCAGLFTWLRAKEGMRNALAWIYPLAVAVPVIALMGYAEAGRGVLIAAQAPPVETPQYAAPAEKPAEAPSTPAKERIPYEVVKQITNQVIWWSLGLAALTFMARAIRLALQTSQKVILTRGSAPPLHTTSGLSLLDSFRAHQHPHASLCEGRGRCGTCAVRITLSEFPLPAPTALEAKTLLRIGADDTVRLACQLVPSGGAVTVEPLHPADYSFKDDDFAEELAAVDASEVRT</sequence>
<keyword evidence="1" id="KW-0472">Membrane</keyword>
<organism evidence="3 4">
    <name type="scientific">Roseobacter insulae</name>
    <dbReference type="NCBI Taxonomy" id="2859783"/>
    <lineage>
        <taxon>Bacteria</taxon>
        <taxon>Pseudomonadati</taxon>
        <taxon>Pseudomonadota</taxon>
        <taxon>Alphaproteobacteria</taxon>
        <taxon>Rhodobacterales</taxon>
        <taxon>Roseobacteraceae</taxon>
        <taxon>Roseobacter</taxon>
    </lineage>
</organism>
<dbReference type="EMBL" id="JAHXDN010000004">
    <property type="protein sequence ID" value="MBW4708963.1"/>
    <property type="molecule type" value="Genomic_DNA"/>
</dbReference>
<dbReference type="AlphaFoldDB" id="A0A9X1FWH9"/>
<evidence type="ECO:0000313" key="4">
    <source>
        <dbReference type="Proteomes" id="UP001138661"/>
    </source>
</evidence>
<feature type="transmembrane region" description="Helical" evidence="1">
    <location>
        <begin position="171"/>
        <end position="191"/>
    </location>
</feature>
<reference evidence="3" key="1">
    <citation type="submission" date="2021-07" db="EMBL/GenBank/DDBJ databases">
        <title>Roseobacter insulae sp. nov., isolated from a tidal flat.</title>
        <authorList>
            <person name="Park S."/>
            <person name="Yoon J.-H."/>
        </authorList>
    </citation>
    <scope>NUCLEOTIDE SEQUENCE</scope>
    <source>
        <strain evidence="3">YSTF-M11</strain>
    </source>
</reference>
<evidence type="ECO:0000313" key="3">
    <source>
        <dbReference type="EMBL" id="MBW4708963.1"/>
    </source>
</evidence>
<feature type="domain" description="2Fe-2S ferredoxin-type" evidence="2">
    <location>
        <begin position="284"/>
        <end position="350"/>
    </location>
</feature>
<feature type="transmembrane region" description="Helical" evidence="1">
    <location>
        <begin position="93"/>
        <end position="116"/>
    </location>
</feature>
<evidence type="ECO:0000256" key="1">
    <source>
        <dbReference type="SAM" id="Phobius"/>
    </source>
</evidence>
<dbReference type="InterPro" id="IPR001041">
    <property type="entry name" value="2Fe-2S_ferredoxin-type"/>
</dbReference>